<dbReference type="Pfam" id="PF08002">
    <property type="entry name" value="DUF1697"/>
    <property type="match status" value="1"/>
</dbReference>
<organism evidence="1 2">
    <name type="scientific">Flagellimonas flava</name>
    <dbReference type="NCBI Taxonomy" id="570519"/>
    <lineage>
        <taxon>Bacteria</taxon>
        <taxon>Pseudomonadati</taxon>
        <taxon>Bacteroidota</taxon>
        <taxon>Flavobacteriia</taxon>
        <taxon>Flavobacteriales</taxon>
        <taxon>Flavobacteriaceae</taxon>
        <taxon>Flagellimonas</taxon>
    </lineage>
</organism>
<dbReference type="STRING" id="570519.SAMN04488116_1466"/>
<evidence type="ECO:0000313" key="2">
    <source>
        <dbReference type="Proteomes" id="UP000184532"/>
    </source>
</evidence>
<evidence type="ECO:0000313" key="1">
    <source>
        <dbReference type="EMBL" id="SHG49660.1"/>
    </source>
</evidence>
<dbReference type="OrthoDB" id="9806494at2"/>
<dbReference type="EMBL" id="FQWL01000002">
    <property type="protein sequence ID" value="SHG49660.1"/>
    <property type="molecule type" value="Genomic_DNA"/>
</dbReference>
<dbReference type="PIRSF" id="PIRSF008502">
    <property type="entry name" value="UCP008502"/>
    <property type="match status" value="1"/>
</dbReference>
<dbReference type="AlphaFoldDB" id="A0A1M5KAK0"/>
<protein>
    <submittedName>
        <fullName evidence="1">Uncharacterized conserved protein, DUF1697 family</fullName>
    </submittedName>
</protein>
<keyword evidence="2" id="KW-1185">Reference proteome</keyword>
<reference evidence="2" key="1">
    <citation type="submission" date="2016-11" db="EMBL/GenBank/DDBJ databases">
        <authorList>
            <person name="Varghese N."/>
            <person name="Submissions S."/>
        </authorList>
    </citation>
    <scope>NUCLEOTIDE SEQUENCE [LARGE SCALE GENOMIC DNA]</scope>
    <source>
        <strain evidence="2">DSM 22638</strain>
    </source>
</reference>
<dbReference type="PANTHER" id="PTHR36439:SF1">
    <property type="entry name" value="DUF1697 DOMAIN-CONTAINING PROTEIN"/>
    <property type="match status" value="1"/>
</dbReference>
<dbReference type="SUPFAM" id="SSF160379">
    <property type="entry name" value="SP0830-like"/>
    <property type="match status" value="1"/>
</dbReference>
<name>A0A1M5KAK0_9FLAO</name>
<dbReference type="RefSeq" id="WP_073177860.1">
    <property type="nucleotide sequence ID" value="NZ_FQWL01000002.1"/>
</dbReference>
<dbReference type="Proteomes" id="UP000184532">
    <property type="component" value="Unassembled WGS sequence"/>
</dbReference>
<dbReference type="InterPro" id="IPR012545">
    <property type="entry name" value="DUF1697"/>
</dbReference>
<accession>A0A1M5KAK0</accession>
<dbReference type="PANTHER" id="PTHR36439">
    <property type="entry name" value="BLL4334 PROTEIN"/>
    <property type="match status" value="1"/>
</dbReference>
<dbReference type="Gene3D" id="3.30.70.1260">
    <property type="entry name" value="bacterial protein sp0830 like"/>
    <property type="match status" value="1"/>
</dbReference>
<proteinExistence type="predicted"/>
<gene>
    <name evidence="1" type="ORF">SAMN04488116_1466</name>
</gene>
<sequence>METFMALLRGINVSGQKKIKMADLKLALTEGGLSNVQTYIQSGNITFESEVQERADQERKIQKVILEEFGFEVPVLVLTSEQIESILSANPFKSEEEKSLYFVLLKTAPQSELVYEFNQQKFANEDFHITERCVYLCCKAGYGKAKLSNNLVERKLKVEATTRNLKTMMKLLEMTKV</sequence>
<dbReference type="Gene3D" id="3.30.70.1280">
    <property type="entry name" value="SP0830-like domains"/>
    <property type="match status" value="1"/>
</dbReference>